<comment type="caution">
    <text evidence="2">The sequence shown here is derived from an EMBL/GenBank/DDBJ whole genome shotgun (WGS) entry which is preliminary data.</text>
</comment>
<dbReference type="Proteomes" id="UP000886874">
    <property type="component" value="Unassembled WGS sequence"/>
</dbReference>
<dbReference type="Gene3D" id="3.40.630.30">
    <property type="match status" value="1"/>
</dbReference>
<evidence type="ECO:0000313" key="2">
    <source>
        <dbReference type="EMBL" id="HIQ69976.1"/>
    </source>
</evidence>
<dbReference type="Pfam" id="PF13508">
    <property type="entry name" value="Acetyltransf_7"/>
    <property type="match status" value="1"/>
</dbReference>
<protein>
    <submittedName>
        <fullName evidence="2">GNAT family N-acetyltransferase</fullName>
    </submittedName>
</protein>
<dbReference type="InterPro" id="IPR000182">
    <property type="entry name" value="GNAT_dom"/>
</dbReference>
<proteinExistence type="predicted"/>
<dbReference type="SUPFAM" id="SSF55729">
    <property type="entry name" value="Acyl-CoA N-acyltransferases (Nat)"/>
    <property type="match status" value="1"/>
</dbReference>
<reference evidence="2" key="1">
    <citation type="submission" date="2020-10" db="EMBL/GenBank/DDBJ databases">
        <authorList>
            <person name="Gilroy R."/>
        </authorList>
    </citation>
    <scope>NUCLEOTIDE SEQUENCE</scope>
    <source>
        <strain evidence="2">ChiSjej2B20-13462</strain>
    </source>
</reference>
<dbReference type="AlphaFoldDB" id="A0A9D0Z7F3"/>
<evidence type="ECO:0000313" key="3">
    <source>
        <dbReference type="Proteomes" id="UP000886874"/>
    </source>
</evidence>
<dbReference type="EMBL" id="DVFN01000094">
    <property type="protein sequence ID" value="HIQ69976.1"/>
    <property type="molecule type" value="Genomic_DNA"/>
</dbReference>
<sequence>MERIEDFAALSPLLTAQLKPGVYTNHLMAPGDYDREIAAGLTVFPFPGGLWLRRSRAGHGLYTFYWQRGAELCPPPAAEAAVTEIVWRPGKEARALEAVARLEEAGWRVLFRRSRWERPACPAEGAGAYGCPDPTQADAVLAFLREQFDPLTGCLPNRADLEVQLAAGEAVAAWDQAGLCGLLHFQTGRTSSEIRHLAVRADQRRNGLASGLLNAYLIKTGGAKSLVWARQGNGPAEGFYQSRGYRPDGWQSAVLAGGKDETT</sequence>
<gene>
    <name evidence="2" type="ORF">IAA67_06580</name>
</gene>
<accession>A0A9D0Z7F3</accession>
<dbReference type="InterPro" id="IPR016181">
    <property type="entry name" value="Acyl_CoA_acyltransferase"/>
</dbReference>
<organism evidence="2 3">
    <name type="scientific">Candidatus Avoscillospira stercorigallinarum</name>
    <dbReference type="NCBI Taxonomy" id="2840708"/>
    <lineage>
        <taxon>Bacteria</taxon>
        <taxon>Bacillati</taxon>
        <taxon>Bacillota</taxon>
        <taxon>Clostridia</taxon>
        <taxon>Eubacteriales</taxon>
        <taxon>Oscillospiraceae</taxon>
        <taxon>Oscillospiraceae incertae sedis</taxon>
        <taxon>Candidatus Avoscillospira</taxon>
    </lineage>
</organism>
<dbReference type="PROSITE" id="PS51186">
    <property type="entry name" value="GNAT"/>
    <property type="match status" value="1"/>
</dbReference>
<feature type="domain" description="N-acetyltransferase" evidence="1">
    <location>
        <begin position="127"/>
        <end position="263"/>
    </location>
</feature>
<reference evidence="2" key="2">
    <citation type="journal article" date="2021" name="PeerJ">
        <title>Extensive microbial diversity within the chicken gut microbiome revealed by metagenomics and culture.</title>
        <authorList>
            <person name="Gilroy R."/>
            <person name="Ravi A."/>
            <person name="Getino M."/>
            <person name="Pursley I."/>
            <person name="Horton D.L."/>
            <person name="Alikhan N.F."/>
            <person name="Baker D."/>
            <person name="Gharbi K."/>
            <person name="Hall N."/>
            <person name="Watson M."/>
            <person name="Adriaenssens E.M."/>
            <person name="Foster-Nyarko E."/>
            <person name="Jarju S."/>
            <person name="Secka A."/>
            <person name="Antonio M."/>
            <person name="Oren A."/>
            <person name="Chaudhuri R.R."/>
            <person name="La Ragione R."/>
            <person name="Hildebrand F."/>
            <person name="Pallen M.J."/>
        </authorList>
    </citation>
    <scope>NUCLEOTIDE SEQUENCE</scope>
    <source>
        <strain evidence="2">ChiSjej2B20-13462</strain>
    </source>
</reference>
<name>A0A9D0Z7F3_9FIRM</name>
<evidence type="ECO:0000259" key="1">
    <source>
        <dbReference type="PROSITE" id="PS51186"/>
    </source>
</evidence>
<dbReference type="GO" id="GO:0016747">
    <property type="term" value="F:acyltransferase activity, transferring groups other than amino-acyl groups"/>
    <property type="evidence" value="ECO:0007669"/>
    <property type="project" value="InterPro"/>
</dbReference>